<comment type="caution">
    <text evidence="6">The sequence shown here is derived from an EMBL/GenBank/DDBJ whole genome shotgun (WGS) entry which is preliminary data.</text>
</comment>
<dbReference type="InterPro" id="IPR013083">
    <property type="entry name" value="Znf_RING/FYVE/PHD"/>
</dbReference>
<dbReference type="PROSITE" id="PS00518">
    <property type="entry name" value="ZF_RING_1"/>
    <property type="match status" value="1"/>
</dbReference>
<dbReference type="OrthoDB" id="5951542at2759"/>
<sequence>MLPLCESSTFELEELYMNLKKQVTCSICLDTYSEPKIISCRHTFCCECLERHARESQRQGKFQCPECREEIDLPQGNHFDCLPNSFFHKSLIAVLQDYI</sequence>
<dbReference type="PANTHER" id="PTHR25462">
    <property type="entry name" value="BONUS, ISOFORM C-RELATED"/>
    <property type="match status" value="1"/>
</dbReference>
<dbReference type="InterPro" id="IPR027370">
    <property type="entry name" value="Znf-RING_euk"/>
</dbReference>
<dbReference type="EMBL" id="RCHS01001549">
    <property type="protein sequence ID" value="RMX52971.1"/>
    <property type="molecule type" value="Genomic_DNA"/>
</dbReference>
<name>A0A3M6UH45_POCDA</name>
<protein>
    <recommendedName>
        <fullName evidence="5">RING-type domain-containing protein</fullName>
    </recommendedName>
</protein>
<dbReference type="SUPFAM" id="SSF57850">
    <property type="entry name" value="RING/U-box"/>
    <property type="match status" value="1"/>
</dbReference>
<reference evidence="6 7" key="1">
    <citation type="journal article" date="2018" name="Sci. Rep.">
        <title>Comparative analysis of the Pocillopora damicornis genome highlights role of immune system in coral evolution.</title>
        <authorList>
            <person name="Cunning R."/>
            <person name="Bay R.A."/>
            <person name="Gillette P."/>
            <person name="Baker A.C."/>
            <person name="Traylor-Knowles N."/>
        </authorList>
    </citation>
    <scope>NUCLEOTIDE SEQUENCE [LARGE SCALE GENOMIC DNA]</scope>
    <source>
        <strain evidence="6">RSMAS</strain>
        <tissue evidence="6">Whole animal</tissue>
    </source>
</reference>
<feature type="domain" description="RING-type" evidence="5">
    <location>
        <begin position="25"/>
        <end position="68"/>
    </location>
</feature>
<keyword evidence="7" id="KW-1185">Reference proteome</keyword>
<proteinExistence type="predicted"/>
<evidence type="ECO:0000256" key="1">
    <source>
        <dbReference type="ARBA" id="ARBA00022723"/>
    </source>
</evidence>
<dbReference type="Proteomes" id="UP000275408">
    <property type="component" value="Unassembled WGS sequence"/>
</dbReference>
<dbReference type="AlphaFoldDB" id="A0A3M6UH45"/>
<dbReference type="SMART" id="SM00184">
    <property type="entry name" value="RING"/>
    <property type="match status" value="1"/>
</dbReference>
<evidence type="ECO:0000313" key="7">
    <source>
        <dbReference type="Proteomes" id="UP000275408"/>
    </source>
</evidence>
<evidence type="ECO:0000256" key="4">
    <source>
        <dbReference type="PROSITE-ProRule" id="PRU00175"/>
    </source>
</evidence>
<keyword evidence="3" id="KW-0862">Zinc</keyword>
<keyword evidence="1" id="KW-0479">Metal-binding</keyword>
<dbReference type="GO" id="GO:0061630">
    <property type="term" value="F:ubiquitin protein ligase activity"/>
    <property type="evidence" value="ECO:0007669"/>
    <property type="project" value="TreeGrafter"/>
</dbReference>
<dbReference type="InterPro" id="IPR001841">
    <property type="entry name" value="Znf_RING"/>
</dbReference>
<dbReference type="GO" id="GO:0008270">
    <property type="term" value="F:zinc ion binding"/>
    <property type="evidence" value="ECO:0007669"/>
    <property type="project" value="UniProtKB-KW"/>
</dbReference>
<evidence type="ECO:0000259" key="5">
    <source>
        <dbReference type="PROSITE" id="PS50089"/>
    </source>
</evidence>
<dbReference type="Pfam" id="PF13445">
    <property type="entry name" value="zf-RING_UBOX"/>
    <property type="match status" value="1"/>
</dbReference>
<organism evidence="6 7">
    <name type="scientific">Pocillopora damicornis</name>
    <name type="common">Cauliflower coral</name>
    <name type="synonym">Millepora damicornis</name>
    <dbReference type="NCBI Taxonomy" id="46731"/>
    <lineage>
        <taxon>Eukaryota</taxon>
        <taxon>Metazoa</taxon>
        <taxon>Cnidaria</taxon>
        <taxon>Anthozoa</taxon>
        <taxon>Hexacorallia</taxon>
        <taxon>Scleractinia</taxon>
        <taxon>Astrocoeniina</taxon>
        <taxon>Pocilloporidae</taxon>
        <taxon>Pocillopora</taxon>
    </lineage>
</organism>
<dbReference type="Gene3D" id="3.30.40.10">
    <property type="entry name" value="Zinc/RING finger domain, C3HC4 (zinc finger)"/>
    <property type="match status" value="1"/>
</dbReference>
<dbReference type="InterPro" id="IPR047153">
    <property type="entry name" value="TRIM45/56/19-like"/>
</dbReference>
<dbReference type="InterPro" id="IPR017907">
    <property type="entry name" value="Znf_RING_CS"/>
</dbReference>
<keyword evidence="2 4" id="KW-0863">Zinc-finger</keyword>
<evidence type="ECO:0000256" key="3">
    <source>
        <dbReference type="ARBA" id="ARBA00022833"/>
    </source>
</evidence>
<accession>A0A3M6UH45</accession>
<dbReference type="PROSITE" id="PS50089">
    <property type="entry name" value="ZF_RING_2"/>
    <property type="match status" value="1"/>
</dbReference>
<evidence type="ECO:0000313" key="6">
    <source>
        <dbReference type="EMBL" id="RMX52971.1"/>
    </source>
</evidence>
<feature type="non-terminal residue" evidence="6">
    <location>
        <position position="99"/>
    </location>
</feature>
<gene>
    <name evidence="6" type="ORF">pdam_00025676</name>
</gene>
<evidence type="ECO:0000256" key="2">
    <source>
        <dbReference type="ARBA" id="ARBA00022771"/>
    </source>
</evidence>
<dbReference type="PANTHER" id="PTHR25462:SF296">
    <property type="entry name" value="MEIOTIC P26, ISOFORM F"/>
    <property type="match status" value="1"/>
</dbReference>